<dbReference type="InterPro" id="IPR001932">
    <property type="entry name" value="PPM-type_phosphatase-like_dom"/>
</dbReference>
<dbReference type="Proteomes" id="UP001500266">
    <property type="component" value="Unassembled WGS sequence"/>
</dbReference>
<sequence length="298" mass="31732">MREDPAGMPWELLEGSVTGVGKAHSQDSRTVRPAADGRALVLAVADGHGAKAHFRSDLGARWAVEEFAQCAEGFAQEAVELGDDVAKWPILRAHVRSLPQQFVHRWRERALLHESNAPSDGATSARSLKELEKGLPVYGSTLVGAVVTARLLACWQLGDGDIVLLDGTGKADAPLFTGPDIGDETDSICQREAWRAVRTHWLPFTGGGPPRGVLLSTDGLSKSFAERSGFLQFAEEVGAMVAEQGTAHVRSRLTDWLAQAARHSGDDTTLVGAFAVPVPSAPPPRHTHITGDMGGLTA</sequence>
<gene>
    <name evidence="3" type="ORF">GCM10022416_00880</name>
</gene>
<evidence type="ECO:0000259" key="2">
    <source>
        <dbReference type="Pfam" id="PF13672"/>
    </source>
</evidence>
<evidence type="ECO:0000313" key="3">
    <source>
        <dbReference type="EMBL" id="GAA4126820.1"/>
    </source>
</evidence>
<evidence type="ECO:0000313" key="4">
    <source>
        <dbReference type="Proteomes" id="UP001500266"/>
    </source>
</evidence>
<name>A0ABP7XWC7_9ACTN</name>
<proteinExistence type="predicted"/>
<feature type="region of interest" description="Disordered" evidence="1">
    <location>
        <begin position="279"/>
        <end position="298"/>
    </location>
</feature>
<dbReference type="RefSeq" id="WP_345016219.1">
    <property type="nucleotide sequence ID" value="NZ_BAABDO010000001.1"/>
</dbReference>
<reference evidence="4" key="1">
    <citation type="journal article" date="2019" name="Int. J. Syst. Evol. Microbiol.">
        <title>The Global Catalogue of Microorganisms (GCM) 10K type strain sequencing project: providing services to taxonomists for standard genome sequencing and annotation.</title>
        <authorList>
            <consortium name="The Broad Institute Genomics Platform"/>
            <consortium name="The Broad Institute Genome Sequencing Center for Infectious Disease"/>
            <person name="Wu L."/>
            <person name="Ma J."/>
        </authorList>
    </citation>
    <scope>NUCLEOTIDE SEQUENCE [LARGE SCALE GENOMIC DNA]</scope>
    <source>
        <strain evidence="4">JCM 17316</strain>
    </source>
</reference>
<accession>A0ABP7XWC7</accession>
<evidence type="ECO:0000256" key="1">
    <source>
        <dbReference type="SAM" id="MobiDB-lite"/>
    </source>
</evidence>
<dbReference type="InterPro" id="IPR036457">
    <property type="entry name" value="PPM-type-like_dom_sf"/>
</dbReference>
<dbReference type="SUPFAM" id="SSF81606">
    <property type="entry name" value="PP2C-like"/>
    <property type="match status" value="1"/>
</dbReference>
<keyword evidence="4" id="KW-1185">Reference proteome</keyword>
<dbReference type="EMBL" id="BAABDO010000001">
    <property type="protein sequence ID" value="GAA4126820.1"/>
    <property type="molecule type" value="Genomic_DNA"/>
</dbReference>
<feature type="domain" description="PPM-type phosphatase" evidence="2">
    <location>
        <begin position="24"/>
        <end position="257"/>
    </location>
</feature>
<protein>
    <submittedName>
        <fullName evidence="3">PP2C family serine/threonine-protein phosphatase</fullName>
    </submittedName>
</protein>
<comment type="caution">
    <text evidence="3">The sequence shown here is derived from an EMBL/GenBank/DDBJ whole genome shotgun (WGS) entry which is preliminary data.</text>
</comment>
<organism evidence="3 4">
    <name type="scientific">Actinomadura keratinilytica</name>
    <dbReference type="NCBI Taxonomy" id="547461"/>
    <lineage>
        <taxon>Bacteria</taxon>
        <taxon>Bacillati</taxon>
        <taxon>Actinomycetota</taxon>
        <taxon>Actinomycetes</taxon>
        <taxon>Streptosporangiales</taxon>
        <taxon>Thermomonosporaceae</taxon>
        <taxon>Actinomadura</taxon>
    </lineage>
</organism>
<dbReference type="Pfam" id="PF13672">
    <property type="entry name" value="PP2C_2"/>
    <property type="match status" value="1"/>
</dbReference>
<dbReference type="Gene3D" id="3.60.40.10">
    <property type="entry name" value="PPM-type phosphatase domain"/>
    <property type="match status" value="1"/>
</dbReference>